<comment type="caution">
    <text evidence="2">The sequence shown here is derived from an EMBL/GenBank/DDBJ whole genome shotgun (WGS) entry which is preliminary data.</text>
</comment>
<keyword evidence="3" id="KW-1185">Reference proteome</keyword>
<keyword evidence="1" id="KW-1133">Transmembrane helix</keyword>
<evidence type="ECO:0000256" key="1">
    <source>
        <dbReference type="SAM" id="Phobius"/>
    </source>
</evidence>
<feature type="transmembrane region" description="Helical" evidence="1">
    <location>
        <begin position="38"/>
        <end position="63"/>
    </location>
</feature>
<evidence type="ECO:0000313" key="3">
    <source>
        <dbReference type="Proteomes" id="UP001206925"/>
    </source>
</evidence>
<gene>
    <name evidence="2" type="ORF">M8C21_018269</name>
</gene>
<sequence length="177" mass="19580">MGKNRTKAIPEIITPHIGVNPSPTVLINGDITNALFTFAYFLFLTVFSVLSTASVVYIVASIYTGRDEVVFRNVMKVIPKDLANEKKIVGMGIAVVLYGFLVGLIVGDDRDIMWNSAFGVVVIGYCDSNGAYTRETVVYPGPGEEIQLGRPRVPTEQIHVNQEYYGQEHEHESDHES</sequence>
<name>A0AAD5GH34_AMBAR</name>
<protein>
    <submittedName>
        <fullName evidence="2">Uncharacterized protein</fullName>
    </submittedName>
</protein>
<evidence type="ECO:0000313" key="2">
    <source>
        <dbReference type="EMBL" id="KAI7740141.1"/>
    </source>
</evidence>
<proteinExistence type="predicted"/>
<feature type="transmembrane region" description="Helical" evidence="1">
    <location>
        <begin position="88"/>
        <end position="106"/>
    </location>
</feature>
<reference evidence="2" key="1">
    <citation type="submission" date="2022-06" db="EMBL/GenBank/DDBJ databases">
        <title>Uncovering the hologenomic basis of an extraordinary plant invasion.</title>
        <authorList>
            <person name="Bieker V.C."/>
            <person name="Martin M.D."/>
            <person name="Gilbert T."/>
            <person name="Hodgins K."/>
            <person name="Battlay P."/>
            <person name="Petersen B."/>
            <person name="Wilson J."/>
        </authorList>
    </citation>
    <scope>NUCLEOTIDE SEQUENCE</scope>
    <source>
        <strain evidence="2">AA19_3_7</strain>
        <tissue evidence="2">Leaf</tissue>
    </source>
</reference>
<dbReference type="EMBL" id="JAMZMK010008504">
    <property type="protein sequence ID" value="KAI7740141.1"/>
    <property type="molecule type" value="Genomic_DNA"/>
</dbReference>
<dbReference type="AlphaFoldDB" id="A0AAD5GH34"/>
<keyword evidence="1" id="KW-0472">Membrane</keyword>
<accession>A0AAD5GH34</accession>
<organism evidence="2 3">
    <name type="scientific">Ambrosia artemisiifolia</name>
    <name type="common">Common ragweed</name>
    <dbReference type="NCBI Taxonomy" id="4212"/>
    <lineage>
        <taxon>Eukaryota</taxon>
        <taxon>Viridiplantae</taxon>
        <taxon>Streptophyta</taxon>
        <taxon>Embryophyta</taxon>
        <taxon>Tracheophyta</taxon>
        <taxon>Spermatophyta</taxon>
        <taxon>Magnoliopsida</taxon>
        <taxon>eudicotyledons</taxon>
        <taxon>Gunneridae</taxon>
        <taxon>Pentapetalae</taxon>
        <taxon>asterids</taxon>
        <taxon>campanulids</taxon>
        <taxon>Asterales</taxon>
        <taxon>Asteraceae</taxon>
        <taxon>Asteroideae</taxon>
        <taxon>Heliantheae alliance</taxon>
        <taxon>Heliantheae</taxon>
        <taxon>Ambrosia</taxon>
    </lineage>
</organism>
<keyword evidence="1" id="KW-0812">Transmembrane</keyword>
<dbReference type="Proteomes" id="UP001206925">
    <property type="component" value="Unassembled WGS sequence"/>
</dbReference>